<name>A0ABP0DYX9_9PEZI</name>
<gene>
    <name evidence="1" type="ORF">SEPCBS57363_005691</name>
</gene>
<comment type="caution">
    <text evidence="1">The sequence shown here is derived from an EMBL/GenBank/DDBJ whole genome shotgun (WGS) entry which is preliminary data.</text>
</comment>
<keyword evidence="2" id="KW-1185">Reference proteome</keyword>
<dbReference type="EMBL" id="CAWUOM010000135">
    <property type="protein sequence ID" value="CAK7273515.1"/>
    <property type="molecule type" value="Genomic_DNA"/>
</dbReference>
<dbReference type="Proteomes" id="UP001642501">
    <property type="component" value="Unassembled WGS sequence"/>
</dbReference>
<evidence type="ECO:0000313" key="2">
    <source>
        <dbReference type="Proteomes" id="UP001642501"/>
    </source>
</evidence>
<accession>A0ABP0DYX9</accession>
<sequence>MRCPAIDQLVYEHMFPRPKACDPSNFSGFLTRFLVFEVRQEVHSFFGHLDTQEAKYPGLDYSHPIHRIRLSRWPWHRRLFRAFDALRLTPTEIASLTKWEGTLWAKERYEKEQNIFIEDTTAEGMPDYRRGLSLEAEGPPNFGEYVLVYPDPHLPVVEVSRQGTTDELLVAHTPATSHTQTTPLRERSLNEARDNFGSRHLVEGDEGDILSIGMRLNERLRERVAAHNAGDTSQPLDEDWEQWLKNALETGNLNMVAQHMPLDDLPFVHSQYTSQARAGTSSRLDAALQSSDQATSMSVGQTLGLIQAENEPPYFNIVPSQILHSARLGRWDEVPNFLHEVLRQTINDNTYQEAAASPREVRYPAISASTATAFAQVPSATSLNHD</sequence>
<protein>
    <submittedName>
        <fullName evidence="1">Uncharacterized protein</fullName>
    </submittedName>
</protein>
<organism evidence="1 2">
    <name type="scientific">Sporothrix epigloea</name>
    <dbReference type="NCBI Taxonomy" id="1892477"/>
    <lineage>
        <taxon>Eukaryota</taxon>
        <taxon>Fungi</taxon>
        <taxon>Dikarya</taxon>
        <taxon>Ascomycota</taxon>
        <taxon>Pezizomycotina</taxon>
        <taxon>Sordariomycetes</taxon>
        <taxon>Sordariomycetidae</taxon>
        <taxon>Ophiostomatales</taxon>
        <taxon>Ophiostomataceae</taxon>
        <taxon>Sporothrix</taxon>
    </lineage>
</organism>
<evidence type="ECO:0000313" key="1">
    <source>
        <dbReference type="EMBL" id="CAK7273515.1"/>
    </source>
</evidence>
<proteinExistence type="predicted"/>
<reference evidence="1 2" key="1">
    <citation type="submission" date="2024-01" db="EMBL/GenBank/DDBJ databases">
        <authorList>
            <person name="Allen C."/>
            <person name="Tagirdzhanova G."/>
        </authorList>
    </citation>
    <scope>NUCLEOTIDE SEQUENCE [LARGE SCALE GENOMIC DNA]</scope>
    <source>
        <strain evidence="1 2">CBS 573.63</strain>
    </source>
</reference>